<reference evidence="11" key="1">
    <citation type="submission" date="2023-07" db="EMBL/GenBank/DDBJ databases">
        <title>Genomic Encyclopedia of Type Strains, Phase IV (KMG-IV): sequencing the most valuable type-strain genomes for metagenomic binning, comparative biology and taxonomic classification.</title>
        <authorList>
            <person name="Goeker M."/>
        </authorList>
    </citation>
    <scope>NUCLEOTIDE SEQUENCE</scope>
    <source>
        <strain evidence="11">DSM 21202</strain>
    </source>
</reference>
<dbReference type="PANTHER" id="PTHR42902:SF1">
    <property type="entry name" value="MALATE SYNTHASE 1-RELATED"/>
    <property type="match status" value="1"/>
</dbReference>
<proteinExistence type="inferred from homology"/>
<dbReference type="EMBL" id="JAUSUL010000001">
    <property type="protein sequence ID" value="MDQ0314073.1"/>
    <property type="molecule type" value="Genomic_DNA"/>
</dbReference>
<comment type="similarity">
    <text evidence="1">Belongs to the malate synthase family.</text>
</comment>
<evidence type="ECO:0000256" key="7">
    <source>
        <dbReference type="PIRSR" id="PIRSR001363-1"/>
    </source>
</evidence>
<dbReference type="InterPro" id="IPR048356">
    <property type="entry name" value="MS_N"/>
</dbReference>
<dbReference type="GO" id="GO:0006099">
    <property type="term" value="P:tricarboxylic acid cycle"/>
    <property type="evidence" value="ECO:0007669"/>
    <property type="project" value="UniProtKB-KW"/>
</dbReference>
<dbReference type="InterPro" id="IPR001465">
    <property type="entry name" value="Malate_synthase_TIM"/>
</dbReference>
<dbReference type="NCBIfam" id="TIGR01344">
    <property type="entry name" value="malate_syn_A"/>
    <property type="match status" value="1"/>
</dbReference>
<evidence type="ECO:0000256" key="4">
    <source>
        <dbReference type="ARBA" id="ARBA00022532"/>
    </source>
</evidence>
<comment type="caution">
    <text evidence="11">The sequence shown here is derived from an EMBL/GenBank/DDBJ whole genome shotgun (WGS) entry which is preliminary data.</text>
</comment>
<dbReference type="Proteomes" id="UP001229244">
    <property type="component" value="Unassembled WGS sequence"/>
</dbReference>
<evidence type="ECO:0000259" key="8">
    <source>
        <dbReference type="Pfam" id="PF01274"/>
    </source>
</evidence>
<name>A0AAE3VLF3_9HYPH</name>
<dbReference type="GO" id="GO:0005737">
    <property type="term" value="C:cytoplasm"/>
    <property type="evidence" value="ECO:0007669"/>
    <property type="project" value="TreeGrafter"/>
</dbReference>
<dbReference type="CDD" id="cd00727">
    <property type="entry name" value="malate_synt_A"/>
    <property type="match status" value="1"/>
</dbReference>
<dbReference type="AlphaFoldDB" id="A0AAE3VLF3"/>
<dbReference type="Pfam" id="PF01274">
    <property type="entry name" value="MS_TIM-barrel"/>
    <property type="match status" value="1"/>
</dbReference>
<dbReference type="InterPro" id="IPR006252">
    <property type="entry name" value="Malate_synthA"/>
</dbReference>
<dbReference type="EC" id="2.3.3.9" evidence="2"/>
<evidence type="ECO:0000259" key="10">
    <source>
        <dbReference type="Pfam" id="PF20659"/>
    </source>
</evidence>
<dbReference type="FunFam" id="3.20.20.360:FF:000001">
    <property type="entry name" value="Malate synthase"/>
    <property type="match status" value="1"/>
</dbReference>
<evidence type="ECO:0000313" key="12">
    <source>
        <dbReference type="Proteomes" id="UP001229244"/>
    </source>
</evidence>
<dbReference type="FunFam" id="1.20.1220.12:FF:000001">
    <property type="entry name" value="Malate synthase"/>
    <property type="match status" value="1"/>
</dbReference>
<dbReference type="Gene3D" id="1.20.1220.12">
    <property type="entry name" value="Malate synthase, domain III"/>
    <property type="match status" value="1"/>
</dbReference>
<dbReference type="Pfam" id="PF20656">
    <property type="entry name" value="MS_N"/>
    <property type="match status" value="1"/>
</dbReference>
<gene>
    <name evidence="11" type="ORF">J2S73_000510</name>
</gene>
<keyword evidence="11" id="KW-0012">Acyltransferase</keyword>
<evidence type="ECO:0000259" key="9">
    <source>
        <dbReference type="Pfam" id="PF20656"/>
    </source>
</evidence>
<evidence type="ECO:0000313" key="11">
    <source>
        <dbReference type="EMBL" id="MDQ0314073.1"/>
    </source>
</evidence>
<feature type="domain" description="Malate synthase N-terminal" evidence="9">
    <location>
        <begin position="14"/>
        <end position="75"/>
    </location>
</feature>
<evidence type="ECO:0000256" key="1">
    <source>
        <dbReference type="ARBA" id="ARBA00006394"/>
    </source>
</evidence>
<dbReference type="InterPro" id="IPR048355">
    <property type="entry name" value="MS_C"/>
</dbReference>
<organism evidence="11 12">
    <name type="scientific">Amorphus orientalis</name>
    <dbReference type="NCBI Taxonomy" id="649198"/>
    <lineage>
        <taxon>Bacteria</taxon>
        <taxon>Pseudomonadati</taxon>
        <taxon>Pseudomonadota</taxon>
        <taxon>Alphaproteobacteria</taxon>
        <taxon>Hyphomicrobiales</taxon>
        <taxon>Amorphaceae</taxon>
        <taxon>Amorphus</taxon>
    </lineage>
</organism>
<sequence>MAEPNAGPAGSVEGVEIKAALGPGYDEILTPEALSFLADLHRNFDKQRQERLQARQVRQREFDGGTLPDFLPDTKDVREGTWSIAGIPEDLKDRRVEITGPVDRKMVVNALNSGAKVFMADFEDATAPTWANVIEGQINLKSRWAGTLDFTDEASGKRYALGEKPAVLKVRPRGWHLPEAHIEVDGTPIAGAFVDFGLYFFHNARTLLEKGTGPYFYLPKMESHLEARLWNDVFVFAQNALGIPQGSIKVTVLIETLPAAFEMDEILYELKDHIVGCNAGRWDYIFSFIKTLRRNQGYVLPDRSQVVMGKAFLRAYSLLLIKTCHRRGAFAMGGMAAQIPNRRDPEANAAALEKVKADKEREAGDGHDGTWVAHPDLVPVAMEVFDRLMPAPNQIDRQRDDVLVGQRELLEVHPGTRSIEGLRDNIRVGVQYIEAWLRGRGAVPLYNLMEDAATAEISRSQIWQWLTFGAQLEDGQSVTEPLFLQLLEEEMAGVRKEIGPEAYDAGRFDEAIELFRTLSTADDLDPFLTLSAYQLIK</sequence>
<feature type="domain" description="Malate synthase C-terminal" evidence="10">
    <location>
        <begin position="419"/>
        <end position="536"/>
    </location>
</feature>
<feature type="active site" description="Proton acceptor" evidence="7">
    <location>
        <position position="171"/>
    </location>
</feature>
<dbReference type="InterPro" id="IPR011076">
    <property type="entry name" value="Malate_synth_sf"/>
</dbReference>
<evidence type="ECO:0000256" key="6">
    <source>
        <dbReference type="ARBA" id="ARBA00047918"/>
    </source>
</evidence>
<keyword evidence="3" id="KW-0329">Glyoxylate bypass</keyword>
<feature type="domain" description="Malate synthase TIM barrel" evidence="8">
    <location>
        <begin position="168"/>
        <end position="411"/>
    </location>
</feature>
<accession>A0AAE3VLF3</accession>
<protein>
    <recommendedName>
        <fullName evidence="2">malate synthase</fullName>
        <ecNumber evidence="2">2.3.3.9</ecNumber>
    </recommendedName>
</protein>
<dbReference type="GO" id="GO:0006097">
    <property type="term" value="P:glyoxylate cycle"/>
    <property type="evidence" value="ECO:0007669"/>
    <property type="project" value="UniProtKB-KW"/>
</dbReference>
<evidence type="ECO:0000256" key="3">
    <source>
        <dbReference type="ARBA" id="ARBA00022435"/>
    </source>
</evidence>
<keyword evidence="4" id="KW-0816">Tricarboxylic acid cycle</keyword>
<feature type="active site" description="Proton donor" evidence="7">
    <location>
        <position position="451"/>
    </location>
</feature>
<dbReference type="PIRSF" id="PIRSF001363">
    <property type="entry name" value="Malate_synth"/>
    <property type="match status" value="1"/>
</dbReference>
<dbReference type="PANTHER" id="PTHR42902">
    <property type="entry name" value="MALATE SYNTHASE"/>
    <property type="match status" value="1"/>
</dbReference>
<evidence type="ECO:0000256" key="5">
    <source>
        <dbReference type="ARBA" id="ARBA00022679"/>
    </source>
</evidence>
<dbReference type="SUPFAM" id="SSF51645">
    <property type="entry name" value="Malate synthase G"/>
    <property type="match status" value="1"/>
</dbReference>
<dbReference type="GO" id="GO:0004474">
    <property type="term" value="F:malate synthase activity"/>
    <property type="evidence" value="ECO:0007669"/>
    <property type="project" value="UniProtKB-EC"/>
</dbReference>
<dbReference type="Pfam" id="PF20659">
    <property type="entry name" value="MS_C"/>
    <property type="match status" value="1"/>
</dbReference>
<comment type="catalytic activity">
    <reaction evidence="6">
        <text>glyoxylate + acetyl-CoA + H2O = (S)-malate + CoA + H(+)</text>
        <dbReference type="Rhea" id="RHEA:18181"/>
        <dbReference type="ChEBI" id="CHEBI:15377"/>
        <dbReference type="ChEBI" id="CHEBI:15378"/>
        <dbReference type="ChEBI" id="CHEBI:15589"/>
        <dbReference type="ChEBI" id="CHEBI:36655"/>
        <dbReference type="ChEBI" id="CHEBI:57287"/>
        <dbReference type="ChEBI" id="CHEBI:57288"/>
        <dbReference type="EC" id="2.3.3.9"/>
    </reaction>
</comment>
<dbReference type="Gene3D" id="3.20.20.360">
    <property type="entry name" value="Malate synthase, domain 3"/>
    <property type="match status" value="1"/>
</dbReference>
<dbReference type="RefSeq" id="WP_306883858.1">
    <property type="nucleotide sequence ID" value="NZ_JAUSUL010000001.1"/>
</dbReference>
<keyword evidence="5 11" id="KW-0808">Transferase</keyword>
<evidence type="ECO:0000256" key="2">
    <source>
        <dbReference type="ARBA" id="ARBA00012636"/>
    </source>
</evidence>
<keyword evidence="12" id="KW-1185">Reference proteome</keyword>
<dbReference type="InterPro" id="IPR044856">
    <property type="entry name" value="Malate_synth_C_sf"/>
</dbReference>
<dbReference type="InterPro" id="IPR046363">
    <property type="entry name" value="MS_N_TIM-barrel_dom"/>
</dbReference>